<proteinExistence type="predicted"/>
<evidence type="ECO:0000313" key="2">
    <source>
        <dbReference type="Proteomes" id="UP000033116"/>
    </source>
</evidence>
<evidence type="ECO:0000313" key="1">
    <source>
        <dbReference type="EMBL" id="AKB60702.1"/>
    </source>
</evidence>
<name>A0A0E3R6W6_METMZ</name>
<dbReference type="EMBL" id="CP009511">
    <property type="protein sequence ID" value="AKB60702.1"/>
    <property type="molecule type" value="Genomic_DNA"/>
</dbReference>
<dbReference type="HOGENOM" id="CLU_2766110_0_0_2"/>
<reference evidence="1 2" key="1">
    <citation type="submission" date="2014-07" db="EMBL/GenBank/DDBJ databases">
        <title>Methanogenic archaea and the global carbon cycle.</title>
        <authorList>
            <person name="Henriksen J.R."/>
            <person name="Luke J."/>
            <person name="Reinhart S."/>
            <person name="Benedict M.N."/>
            <person name="Youngblut N.D."/>
            <person name="Metcalf M.E."/>
            <person name="Whitaker R.J."/>
            <person name="Metcalf W.W."/>
        </authorList>
    </citation>
    <scope>NUCLEOTIDE SEQUENCE [LARGE SCALE GENOMIC DNA]</scope>
    <source>
        <strain evidence="1 2">SarPi</strain>
    </source>
</reference>
<accession>A0A0E3R6W6</accession>
<dbReference type="PATRIC" id="fig|1434115.4.peg.885"/>
<organism evidence="1 2">
    <name type="scientific">Methanosarcina mazei SarPi</name>
    <dbReference type="NCBI Taxonomy" id="1434115"/>
    <lineage>
        <taxon>Archaea</taxon>
        <taxon>Methanobacteriati</taxon>
        <taxon>Methanobacteriota</taxon>
        <taxon>Stenosarchaea group</taxon>
        <taxon>Methanomicrobia</taxon>
        <taxon>Methanosarcinales</taxon>
        <taxon>Methanosarcinaceae</taxon>
        <taxon>Methanosarcina</taxon>
    </lineage>
</organism>
<gene>
    <name evidence="1" type="ORF">MSMAP_0717</name>
</gene>
<sequence>MTPDSRARSIKTRIETIVADASPGFVSDSRARSIKTRIETEVWEEAYKRAEIREQDPLKQGLKHIIFKK</sequence>
<dbReference type="Proteomes" id="UP000033116">
    <property type="component" value="Chromosome"/>
</dbReference>
<dbReference type="AlphaFoldDB" id="A0A0E3R6W6"/>
<protein>
    <submittedName>
        <fullName evidence="1">Uncharacterized protein</fullName>
    </submittedName>
</protein>